<organism evidence="3">
    <name type="scientific">freshwater metagenome</name>
    <dbReference type="NCBI Taxonomy" id="449393"/>
    <lineage>
        <taxon>unclassified sequences</taxon>
        <taxon>metagenomes</taxon>
        <taxon>ecological metagenomes</taxon>
    </lineage>
</organism>
<gene>
    <name evidence="2" type="ORF">UFOPK2786_00038</name>
    <name evidence="3" type="ORF">UFOPK2810_00700</name>
    <name evidence="4" type="ORF">UFOPK3957_00395</name>
</gene>
<accession>A0A6J6TLN6</accession>
<dbReference type="EMBL" id="CAFBOM010000045">
    <property type="protein sequence ID" value="CAB4979406.1"/>
    <property type="molecule type" value="Genomic_DNA"/>
</dbReference>
<keyword evidence="1" id="KW-0472">Membrane</keyword>
<protein>
    <submittedName>
        <fullName evidence="3">Unannotated protein</fullName>
    </submittedName>
</protein>
<reference evidence="3" key="1">
    <citation type="submission" date="2020-05" db="EMBL/GenBank/DDBJ databases">
        <authorList>
            <person name="Chiriac C."/>
            <person name="Salcher M."/>
            <person name="Ghai R."/>
            <person name="Kavagutti S V."/>
        </authorList>
    </citation>
    <scope>NUCLEOTIDE SEQUENCE</scope>
</reference>
<keyword evidence="1" id="KW-1133">Transmembrane helix</keyword>
<feature type="transmembrane region" description="Helical" evidence="1">
    <location>
        <begin position="18"/>
        <end position="39"/>
    </location>
</feature>
<evidence type="ECO:0000313" key="2">
    <source>
        <dbReference type="EMBL" id="CAB4728642.1"/>
    </source>
</evidence>
<dbReference type="AlphaFoldDB" id="A0A6J6TLN6"/>
<dbReference type="EMBL" id="CAEZYZ010000098">
    <property type="protein sequence ID" value="CAB4748018.1"/>
    <property type="molecule type" value="Genomic_DNA"/>
</dbReference>
<proteinExistence type="predicted"/>
<evidence type="ECO:0000313" key="3">
    <source>
        <dbReference type="EMBL" id="CAB4748018.1"/>
    </source>
</evidence>
<name>A0A6J6TLN6_9ZZZZ</name>
<sequence length="43" mass="4545">MAMITAPSRATRQAVRDLAVLLVSLAMTGGTMVALAILVRTWS</sequence>
<dbReference type="EMBL" id="CAEZYW010000003">
    <property type="protein sequence ID" value="CAB4728642.1"/>
    <property type="molecule type" value="Genomic_DNA"/>
</dbReference>
<keyword evidence="1" id="KW-0812">Transmembrane</keyword>
<evidence type="ECO:0000256" key="1">
    <source>
        <dbReference type="SAM" id="Phobius"/>
    </source>
</evidence>
<evidence type="ECO:0000313" key="4">
    <source>
        <dbReference type="EMBL" id="CAB4979406.1"/>
    </source>
</evidence>